<dbReference type="GO" id="GO:0016491">
    <property type="term" value="F:oxidoreductase activity"/>
    <property type="evidence" value="ECO:0007669"/>
    <property type="project" value="InterPro"/>
</dbReference>
<dbReference type="PANTHER" id="PTHR43364:SF1">
    <property type="entry name" value="OXIDOREDUCTASE YDHF"/>
    <property type="match status" value="1"/>
</dbReference>
<name>A0A239PXJ0_9PROT</name>
<dbReference type="PRINTS" id="PR00069">
    <property type="entry name" value="ALDKETRDTASE"/>
</dbReference>
<protein>
    <submittedName>
        <fullName evidence="2">Predicted oxidoreductase</fullName>
    </submittedName>
</protein>
<dbReference type="PANTHER" id="PTHR43364">
    <property type="entry name" value="NADH-SPECIFIC METHYLGLYOXAL REDUCTASE-RELATED"/>
    <property type="match status" value="1"/>
</dbReference>
<dbReference type="InterPro" id="IPR020471">
    <property type="entry name" value="AKR"/>
</dbReference>
<organism evidence="2 3">
    <name type="scientific">Amphiplicatus metriothermophilus</name>
    <dbReference type="NCBI Taxonomy" id="1519374"/>
    <lineage>
        <taxon>Bacteria</taxon>
        <taxon>Pseudomonadati</taxon>
        <taxon>Pseudomonadota</taxon>
        <taxon>Alphaproteobacteria</taxon>
        <taxon>Parvularculales</taxon>
        <taxon>Parvularculaceae</taxon>
        <taxon>Amphiplicatus</taxon>
    </lineage>
</organism>
<dbReference type="RefSeq" id="WP_089412913.1">
    <property type="nucleotide sequence ID" value="NZ_FZQA01000006.1"/>
</dbReference>
<dbReference type="InterPro" id="IPR023210">
    <property type="entry name" value="NADP_OxRdtase_dom"/>
</dbReference>
<proteinExistence type="predicted"/>
<keyword evidence="3" id="KW-1185">Reference proteome</keyword>
<dbReference type="InterPro" id="IPR036812">
    <property type="entry name" value="NAD(P)_OxRdtase_dom_sf"/>
</dbReference>
<dbReference type="Gene3D" id="3.20.20.100">
    <property type="entry name" value="NADP-dependent oxidoreductase domain"/>
    <property type="match status" value="1"/>
</dbReference>
<accession>A0A239PXJ0</accession>
<gene>
    <name evidence="2" type="ORF">SAMN06297382_2481</name>
</gene>
<dbReference type="EMBL" id="FZQA01000006">
    <property type="protein sequence ID" value="SNT74890.1"/>
    <property type="molecule type" value="Genomic_DNA"/>
</dbReference>
<reference evidence="2 3" key="1">
    <citation type="submission" date="2017-07" db="EMBL/GenBank/DDBJ databases">
        <authorList>
            <person name="Sun Z.S."/>
            <person name="Albrecht U."/>
            <person name="Echele G."/>
            <person name="Lee C.C."/>
        </authorList>
    </citation>
    <scope>NUCLEOTIDE SEQUENCE [LARGE SCALE GENOMIC DNA]</scope>
    <source>
        <strain evidence="2 3">CGMCC 1.12710</strain>
    </source>
</reference>
<dbReference type="GO" id="GO:0005829">
    <property type="term" value="C:cytosol"/>
    <property type="evidence" value="ECO:0007669"/>
    <property type="project" value="TreeGrafter"/>
</dbReference>
<dbReference type="Pfam" id="PF00248">
    <property type="entry name" value="Aldo_ket_red"/>
    <property type="match status" value="1"/>
</dbReference>
<feature type="domain" description="NADP-dependent oxidoreductase" evidence="1">
    <location>
        <begin position="11"/>
        <end position="277"/>
    </location>
</feature>
<dbReference type="Proteomes" id="UP000198346">
    <property type="component" value="Unassembled WGS sequence"/>
</dbReference>
<evidence type="ECO:0000313" key="3">
    <source>
        <dbReference type="Proteomes" id="UP000198346"/>
    </source>
</evidence>
<dbReference type="SUPFAM" id="SSF51430">
    <property type="entry name" value="NAD(P)-linked oxidoreductase"/>
    <property type="match status" value="1"/>
</dbReference>
<sequence length="289" mass="30754">MSASDARGAFPIAYGFWRYGPDDLALAIEMIGAAREAGISHFDTADVYGGRGHFGAAEALLGEARRRAPSLLGGVEIATKVGVERGTPYNSSKEYIIRAVDASLRRLGAERVDLLYVHRPDLLAHPAEVAEALDALVAGGKAARVGVSNYAPAQIEALRGFLKTPLAAHQIELSALATAPFFDGTLDQAMAWDMSVYAWSPLGGGRLFDPADGRAARVRTALEKHAKAAGCAVGAMALAFLMRHPARPTPIIGTRSVTRLREAVAAARVRLDRGAWYEILQASLGERLP</sequence>
<dbReference type="OrthoDB" id="7181835at2"/>
<dbReference type="InterPro" id="IPR050523">
    <property type="entry name" value="AKR_Detox_Biosynth"/>
</dbReference>
<evidence type="ECO:0000259" key="1">
    <source>
        <dbReference type="Pfam" id="PF00248"/>
    </source>
</evidence>
<dbReference type="AlphaFoldDB" id="A0A239PXJ0"/>
<evidence type="ECO:0000313" key="2">
    <source>
        <dbReference type="EMBL" id="SNT74890.1"/>
    </source>
</evidence>